<protein>
    <submittedName>
        <fullName evidence="2">Uncharacterized protein</fullName>
    </submittedName>
</protein>
<feature type="compositionally biased region" description="Basic residues" evidence="1">
    <location>
        <begin position="77"/>
        <end position="88"/>
    </location>
</feature>
<evidence type="ECO:0000313" key="2">
    <source>
        <dbReference type="EMBL" id="KAF7825112.1"/>
    </source>
</evidence>
<comment type="caution">
    <text evidence="2">The sequence shown here is derived from an EMBL/GenBank/DDBJ whole genome shotgun (WGS) entry which is preliminary data.</text>
</comment>
<evidence type="ECO:0000313" key="3">
    <source>
        <dbReference type="Proteomes" id="UP000634136"/>
    </source>
</evidence>
<gene>
    <name evidence="2" type="ORF">G2W53_016276</name>
</gene>
<proteinExistence type="predicted"/>
<sequence length="88" mass="9455">MIEIETQPKILEPSEIEGDEELGCEGGGILNLAVLTLPAALSSSLPLAPTPLLYYSSKLPPSHRQSVTKLAPLAPSHRSHPPLKHKQN</sequence>
<keyword evidence="3" id="KW-1185">Reference proteome</keyword>
<organism evidence="2 3">
    <name type="scientific">Senna tora</name>
    <dbReference type="NCBI Taxonomy" id="362788"/>
    <lineage>
        <taxon>Eukaryota</taxon>
        <taxon>Viridiplantae</taxon>
        <taxon>Streptophyta</taxon>
        <taxon>Embryophyta</taxon>
        <taxon>Tracheophyta</taxon>
        <taxon>Spermatophyta</taxon>
        <taxon>Magnoliopsida</taxon>
        <taxon>eudicotyledons</taxon>
        <taxon>Gunneridae</taxon>
        <taxon>Pentapetalae</taxon>
        <taxon>rosids</taxon>
        <taxon>fabids</taxon>
        <taxon>Fabales</taxon>
        <taxon>Fabaceae</taxon>
        <taxon>Caesalpinioideae</taxon>
        <taxon>Cassia clade</taxon>
        <taxon>Senna</taxon>
    </lineage>
</organism>
<dbReference type="AlphaFoldDB" id="A0A834WJF2"/>
<feature type="region of interest" description="Disordered" evidence="1">
    <location>
        <begin position="62"/>
        <end position="88"/>
    </location>
</feature>
<dbReference type="Proteomes" id="UP000634136">
    <property type="component" value="Unassembled WGS sequence"/>
</dbReference>
<accession>A0A834WJF2</accession>
<dbReference type="EMBL" id="JAAIUW010000006">
    <property type="protein sequence ID" value="KAF7825112.1"/>
    <property type="molecule type" value="Genomic_DNA"/>
</dbReference>
<reference evidence="2" key="1">
    <citation type="submission" date="2020-09" db="EMBL/GenBank/DDBJ databases">
        <title>Genome-Enabled Discovery of Anthraquinone Biosynthesis in Senna tora.</title>
        <authorList>
            <person name="Kang S.-H."/>
            <person name="Pandey R.P."/>
            <person name="Lee C.-M."/>
            <person name="Sim J.-S."/>
            <person name="Jeong J.-T."/>
            <person name="Choi B.-S."/>
            <person name="Jung M."/>
            <person name="Ginzburg D."/>
            <person name="Zhao K."/>
            <person name="Won S.Y."/>
            <person name="Oh T.-J."/>
            <person name="Yu Y."/>
            <person name="Kim N.-H."/>
            <person name="Lee O.R."/>
            <person name="Lee T.-H."/>
            <person name="Bashyal P."/>
            <person name="Kim T.-S."/>
            <person name="Lee W.-H."/>
            <person name="Kawkins C."/>
            <person name="Kim C.-K."/>
            <person name="Kim J.S."/>
            <person name="Ahn B.O."/>
            <person name="Rhee S.Y."/>
            <person name="Sohng J.K."/>
        </authorList>
    </citation>
    <scope>NUCLEOTIDE SEQUENCE</scope>
    <source>
        <tissue evidence="2">Leaf</tissue>
    </source>
</reference>
<evidence type="ECO:0000256" key="1">
    <source>
        <dbReference type="SAM" id="MobiDB-lite"/>
    </source>
</evidence>
<name>A0A834WJF2_9FABA</name>